<dbReference type="EMBL" id="JAWQEG010004534">
    <property type="protein sequence ID" value="KAK3861198.1"/>
    <property type="molecule type" value="Genomic_DNA"/>
</dbReference>
<organism evidence="2 3">
    <name type="scientific">Petrolisthes cinctipes</name>
    <name type="common">Flat porcelain crab</name>
    <dbReference type="NCBI Taxonomy" id="88211"/>
    <lineage>
        <taxon>Eukaryota</taxon>
        <taxon>Metazoa</taxon>
        <taxon>Ecdysozoa</taxon>
        <taxon>Arthropoda</taxon>
        <taxon>Crustacea</taxon>
        <taxon>Multicrustacea</taxon>
        <taxon>Malacostraca</taxon>
        <taxon>Eumalacostraca</taxon>
        <taxon>Eucarida</taxon>
        <taxon>Decapoda</taxon>
        <taxon>Pleocyemata</taxon>
        <taxon>Anomura</taxon>
        <taxon>Galatheoidea</taxon>
        <taxon>Porcellanidae</taxon>
        <taxon>Petrolisthes</taxon>
    </lineage>
</organism>
<evidence type="ECO:0000313" key="2">
    <source>
        <dbReference type="EMBL" id="KAK3861198.1"/>
    </source>
</evidence>
<comment type="caution">
    <text evidence="2">The sequence shown here is derived from an EMBL/GenBank/DDBJ whole genome shotgun (WGS) entry which is preliminary data.</text>
</comment>
<evidence type="ECO:0000256" key="1">
    <source>
        <dbReference type="SAM" id="MobiDB-lite"/>
    </source>
</evidence>
<proteinExistence type="predicted"/>
<dbReference type="Proteomes" id="UP001286313">
    <property type="component" value="Unassembled WGS sequence"/>
</dbReference>
<keyword evidence="3" id="KW-1185">Reference proteome</keyword>
<name>A0AAE1ETV7_PETCI</name>
<sequence length="179" mass="18923">MVHNNNNSGSGRGESQMGSSQPAGNMAAQNVNNSGQPSMPSLPQPIPSISAASNNSSSDLCGTCNSITAARAEELEGCNTRKEGLSTLPWSDLCLATVNRILAQGLEGPLTGVRRRRLPEVNCGRDWLIGSLTSGAVWEVFHVNLVQLNGTHLEPAVFASLQCIQEEGANEAAILHLYL</sequence>
<protein>
    <submittedName>
        <fullName evidence="2">Uncharacterized protein</fullName>
    </submittedName>
</protein>
<evidence type="ECO:0000313" key="3">
    <source>
        <dbReference type="Proteomes" id="UP001286313"/>
    </source>
</evidence>
<feature type="compositionally biased region" description="Polar residues" evidence="1">
    <location>
        <begin position="16"/>
        <end position="39"/>
    </location>
</feature>
<gene>
    <name evidence="2" type="ORF">Pcinc_032804</name>
</gene>
<dbReference type="AlphaFoldDB" id="A0AAE1ETV7"/>
<reference evidence="2" key="1">
    <citation type="submission" date="2023-10" db="EMBL/GenBank/DDBJ databases">
        <title>Genome assemblies of two species of porcelain crab, Petrolisthes cinctipes and Petrolisthes manimaculis (Anomura: Porcellanidae).</title>
        <authorList>
            <person name="Angst P."/>
        </authorList>
    </citation>
    <scope>NUCLEOTIDE SEQUENCE</scope>
    <source>
        <strain evidence="2">PB745_01</strain>
        <tissue evidence="2">Gill</tissue>
    </source>
</reference>
<feature type="region of interest" description="Disordered" evidence="1">
    <location>
        <begin position="1"/>
        <end position="53"/>
    </location>
</feature>
<accession>A0AAE1ETV7</accession>